<accession>A0A2K3NSZ8</accession>
<evidence type="ECO:0000313" key="1">
    <source>
        <dbReference type="EMBL" id="PNX73465.1"/>
    </source>
</evidence>
<reference evidence="3 4" key="2">
    <citation type="journal article" date="2017" name="Front. Plant Sci.">
        <title>Gene Classification and Mining of Molecular Markers Useful in Red Clover (Trifolium pratense) Breeding.</title>
        <authorList>
            <person name="Istvanek J."/>
            <person name="Dluhosova J."/>
            <person name="Dluhos P."/>
            <person name="Patkova L."/>
            <person name="Nedelnik J."/>
            <person name="Repkova J."/>
        </authorList>
    </citation>
    <scope>NUCLEOTIDE SEQUENCE [LARGE SCALE GENOMIC DNA]</scope>
    <source>
        <strain evidence="4">cv. Tatra</strain>
        <tissue evidence="3">Young leaves</tissue>
    </source>
</reference>
<gene>
    <name evidence="3" type="ORF">L195_g002621</name>
    <name evidence="1" type="ORF">L195_g029367</name>
    <name evidence="2" type="ORF">L195_g032733</name>
</gene>
<proteinExistence type="predicted"/>
<reference evidence="3 4" key="1">
    <citation type="journal article" date="2014" name="Am. J. Bot.">
        <title>Genome assembly and annotation for red clover (Trifolium pratense; Fabaceae).</title>
        <authorList>
            <person name="Istvanek J."/>
            <person name="Jaros M."/>
            <person name="Krenek A."/>
            <person name="Repkova J."/>
        </authorList>
    </citation>
    <scope>NUCLEOTIDE SEQUENCE [LARGE SCALE GENOMIC DNA]</scope>
    <source>
        <strain evidence="4">cv. Tatra</strain>
        <tissue evidence="3">Young leaves</tissue>
    </source>
</reference>
<evidence type="ECO:0000313" key="4">
    <source>
        <dbReference type="Proteomes" id="UP000236291"/>
    </source>
</evidence>
<sequence length="77" mass="8582">MKVTTTYRVIKVITIWELIVPDKKDDRAWRCSAPNPGGMRGGCVPAVALTLNPQRWVKTLDDINGHQVAAGKRLEKP</sequence>
<evidence type="ECO:0000313" key="2">
    <source>
        <dbReference type="EMBL" id="PNX76774.1"/>
    </source>
</evidence>
<dbReference type="Proteomes" id="UP000236291">
    <property type="component" value="Unassembled WGS sequence"/>
</dbReference>
<evidence type="ECO:0000313" key="3">
    <source>
        <dbReference type="EMBL" id="PNY06159.1"/>
    </source>
</evidence>
<organism evidence="3 4">
    <name type="scientific">Trifolium pratense</name>
    <name type="common">Red clover</name>
    <dbReference type="NCBI Taxonomy" id="57577"/>
    <lineage>
        <taxon>Eukaryota</taxon>
        <taxon>Viridiplantae</taxon>
        <taxon>Streptophyta</taxon>
        <taxon>Embryophyta</taxon>
        <taxon>Tracheophyta</taxon>
        <taxon>Spermatophyta</taxon>
        <taxon>Magnoliopsida</taxon>
        <taxon>eudicotyledons</taxon>
        <taxon>Gunneridae</taxon>
        <taxon>Pentapetalae</taxon>
        <taxon>rosids</taxon>
        <taxon>fabids</taxon>
        <taxon>Fabales</taxon>
        <taxon>Fabaceae</taxon>
        <taxon>Papilionoideae</taxon>
        <taxon>50 kb inversion clade</taxon>
        <taxon>NPAAA clade</taxon>
        <taxon>Hologalegina</taxon>
        <taxon>IRL clade</taxon>
        <taxon>Trifolieae</taxon>
        <taxon>Trifolium</taxon>
    </lineage>
</organism>
<comment type="caution">
    <text evidence="3">The sequence shown here is derived from an EMBL/GenBank/DDBJ whole genome shotgun (WGS) entry which is preliminary data.</text>
</comment>
<dbReference type="EMBL" id="ASHM01026084">
    <property type="protein sequence ID" value="PNX73465.1"/>
    <property type="molecule type" value="Genomic_DNA"/>
</dbReference>
<dbReference type="EMBL" id="ASHM01001165">
    <property type="protein sequence ID" value="PNY06159.1"/>
    <property type="molecule type" value="Genomic_DNA"/>
</dbReference>
<dbReference type="EMBL" id="ASHM01031261">
    <property type="protein sequence ID" value="PNX76774.1"/>
    <property type="molecule type" value="Genomic_DNA"/>
</dbReference>
<name>A0A2K3NSZ8_TRIPR</name>
<dbReference type="AlphaFoldDB" id="A0A2K3NSZ8"/>
<protein>
    <submittedName>
        <fullName evidence="3">Uncharacterized protein</fullName>
    </submittedName>
</protein>